<reference evidence="2" key="1">
    <citation type="submission" date="2022-11" db="UniProtKB">
        <authorList>
            <consortium name="WormBaseParasite"/>
        </authorList>
    </citation>
    <scope>IDENTIFICATION</scope>
</reference>
<accession>A0A914UTR7</accession>
<dbReference type="Proteomes" id="UP000887566">
    <property type="component" value="Unplaced"/>
</dbReference>
<organism evidence="1 2">
    <name type="scientific">Plectus sambesii</name>
    <dbReference type="NCBI Taxonomy" id="2011161"/>
    <lineage>
        <taxon>Eukaryota</taxon>
        <taxon>Metazoa</taxon>
        <taxon>Ecdysozoa</taxon>
        <taxon>Nematoda</taxon>
        <taxon>Chromadorea</taxon>
        <taxon>Plectida</taxon>
        <taxon>Plectina</taxon>
        <taxon>Plectoidea</taxon>
        <taxon>Plectidae</taxon>
        <taxon>Plectus</taxon>
    </lineage>
</organism>
<name>A0A914UTR7_9BILA</name>
<protein>
    <submittedName>
        <fullName evidence="2">Uncharacterized protein</fullName>
    </submittedName>
</protein>
<proteinExistence type="predicted"/>
<evidence type="ECO:0000313" key="2">
    <source>
        <dbReference type="WBParaSite" id="PSAMB.scaffold122size75306.g2215.t1"/>
    </source>
</evidence>
<keyword evidence="1" id="KW-1185">Reference proteome</keyword>
<sequence>MRKRAGESWTRALRDDAHKSRVDGDGDATITTGRKGGLVRALADGAERAVRPERLAQKSSLIAHTHMSFISSTLFERMISWMLIICKSKRVIICLCCRAGRIVWRMIERRGGGDTGGRQGCECLFLSAAVFGAVNVTSGNGGALV</sequence>
<dbReference type="AlphaFoldDB" id="A0A914UTR7"/>
<evidence type="ECO:0000313" key="1">
    <source>
        <dbReference type="Proteomes" id="UP000887566"/>
    </source>
</evidence>
<dbReference type="WBParaSite" id="PSAMB.scaffold122size75306.g2215.t1">
    <property type="protein sequence ID" value="PSAMB.scaffold122size75306.g2215.t1"/>
    <property type="gene ID" value="PSAMB.scaffold122size75306.g2215"/>
</dbReference>